<organism evidence="1 2">
    <name type="scientific">Terracoccus luteus</name>
    <dbReference type="NCBI Taxonomy" id="53356"/>
    <lineage>
        <taxon>Bacteria</taxon>
        <taxon>Bacillati</taxon>
        <taxon>Actinomycetota</taxon>
        <taxon>Actinomycetes</taxon>
        <taxon>Micrococcales</taxon>
        <taxon>Intrasporangiaceae</taxon>
        <taxon>Terracoccus</taxon>
    </lineage>
</organism>
<gene>
    <name evidence="1" type="ORF">FHW14_001809</name>
</gene>
<protein>
    <recommendedName>
        <fullName evidence="3">SnoaL-like protein</fullName>
    </recommendedName>
</protein>
<comment type="caution">
    <text evidence="1">The sequence shown here is derived from an EMBL/GenBank/DDBJ whole genome shotgun (WGS) entry which is preliminary data.</text>
</comment>
<evidence type="ECO:0000313" key="1">
    <source>
        <dbReference type="EMBL" id="MBB2986655.1"/>
    </source>
</evidence>
<evidence type="ECO:0008006" key="3">
    <source>
        <dbReference type="Google" id="ProtNLM"/>
    </source>
</evidence>
<dbReference type="Proteomes" id="UP000590811">
    <property type="component" value="Unassembled WGS sequence"/>
</dbReference>
<reference evidence="1 2" key="1">
    <citation type="submission" date="2020-08" db="EMBL/GenBank/DDBJ databases">
        <title>Genomic Encyclopedia of Type Strains, Phase IV (KMG-V): Genome sequencing to study the core and pangenomes of soil and plant-associated prokaryotes.</title>
        <authorList>
            <person name="Whitman W."/>
        </authorList>
    </citation>
    <scope>NUCLEOTIDE SEQUENCE [LARGE SCALE GENOMIC DNA]</scope>
    <source>
        <strain evidence="1 2">B3ACCR2</strain>
    </source>
</reference>
<sequence>MADYLDRLDRSWQRPDPRLLDNRALPSCGTCTNFRKAAAGLLTKGQRHEGHILRVDHVSVVIWGRGKKVNLAADTWQLDHDMVDARGATVRTIKGGRANVYVELSYRGRWWVEAIHIERVRDDGTYLGP</sequence>
<dbReference type="AlphaFoldDB" id="A0A839PX97"/>
<name>A0A839PX97_9MICO</name>
<accession>A0A839PX97</accession>
<dbReference type="EMBL" id="JACHVT010000003">
    <property type="protein sequence ID" value="MBB2986655.1"/>
    <property type="molecule type" value="Genomic_DNA"/>
</dbReference>
<dbReference type="RefSeq" id="WP_184509786.1">
    <property type="nucleotide sequence ID" value="NZ_JACHVT010000003.1"/>
</dbReference>
<evidence type="ECO:0000313" key="2">
    <source>
        <dbReference type="Proteomes" id="UP000590811"/>
    </source>
</evidence>
<proteinExistence type="predicted"/>